<dbReference type="PROSITE" id="PS00972">
    <property type="entry name" value="USP_1"/>
    <property type="match status" value="1"/>
</dbReference>
<feature type="region of interest" description="Disordered" evidence="7">
    <location>
        <begin position="207"/>
        <end position="239"/>
    </location>
</feature>
<feature type="compositionally biased region" description="Acidic residues" evidence="7">
    <location>
        <begin position="661"/>
        <end position="692"/>
    </location>
</feature>
<keyword evidence="4" id="KW-0862">Zinc</keyword>
<dbReference type="InterPro" id="IPR001394">
    <property type="entry name" value="Peptidase_C19_UCH"/>
</dbReference>
<evidence type="ECO:0000256" key="1">
    <source>
        <dbReference type="ARBA" id="ARBA00009085"/>
    </source>
</evidence>
<dbReference type="GO" id="GO:0004843">
    <property type="term" value="F:cysteine-type deubiquitinase activity"/>
    <property type="evidence" value="ECO:0007669"/>
    <property type="project" value="UniProtKB-UniRule"/>
</dbReference>
<dbReference type="PANTHER" id="PTHR24006">
    <property type="entry name" value="UBIQUITIN CARBOXYL-TERMINAL HYDROLASE"/>
    <property type="match status" value="1"/>
</dbReference>
<dbReference type="InterPro" id="IPR028889">
    <property type="entry name" value="USP"/>
</dbReference>
<dbReference type="Pfam" id="PF00443">
    <property type="entry name" value="UCH"/>
    <property type="match status" value="1"/>
</dbReference>
<proteinExistence type="inferred from homology"/>
<feature type="compositionally biased region" description="Polar residues" evidence="7">
    <location>
        <begin position="647"/>
        <end position="658"/>
    </location>
</feature>
<evidence type="ECO:0000259" key="8">
    <source>
        <dbReference type="PROSITE" id="PS50235"/>
    </source>
</evidence>
<evidence type="ECO:0000256" key="3">
    <source>
        <dbReference type="ARBA" id="ARBA00022771"/>
    </source>
</evidence>
<accession>A0AAN9T8K0</accession>
<feature type="compositionally biased region" description="Low complexity" evidence="7">
    <location>
        <begin position="212"/>
        <end position="233"/>
    </location>
</feature>
<dbReference type="EC" id="3.4.19.12" evidence="6"/>
<feature type="domain" description="USP" evidence="8">
    <location>
        <begin position="265"/>
        <end position="919"/>
    </location>
</feature>
<dbReference type="InterPro" id="IPR013083">
    <property type="entry name" value="Znf_RING/FYVE/PHD"/>
</dbReference>
<dbReference type="GO" id="GO:0006508">
    <property type="term" value="P:proteolysis"/>
    <property type="evidence" value="ECO:0007669"/>
    <property type="project" value="UniProtKB-KW"/>
</dbReference>
<dbReference type="InterPro" id="IPR001607">
    <property type="entry name" value="Znf_UBP"/>
</dbReference>
<dbReference type="GO" id="GO:0005634">
    <property type="term" value="C:nucleus"/>
    <property type="evidence" value="ECO:0007669"/>
    <property type="project" value="TreeGrafter"/>
</dbReference>
<evidence type="ECO:0000256" key="7">
    <source>
        <dbReference type="SAM" id="MobiDB-lite"/>
    </source>
</evidence>
<dbReference type="InterPro" id="IPR050164">
    <property type="entry name" value="Peptidase_C19"/>
</dbReference>
<gene>
    <name evidence="10" type="ORF">V9T40_012876</name>
</gene>
<keyword evidence="6" id="KW-0378">Hydrolase</keyword>
<keyword evidence="6" id="KW-0788">Thiol protease</keyword>
<dbReference type="PANTHER" id="PTHR24006:SF781">
    <property type="entry name" value="LD34905P"/>
    <property type="match status" value="1"/>
</dbReference>
<comment type="catalytic activity">
    <reaction evidence="6">
        <text>Thiol-dependent hydrolysis of ester, thioester, amide, peptide and isopeptide bonds formed by the C-terminal Gly of ubiquitin (a 76-residue protein attached to proteins as an intracellular targeting signal).</text>
        <dbReference type="EC" id="3.4.19.12"/>
    </reaction>
</comment>
<sequence>MARTEDPQTSNNSKTLLIDDTEIVDDSAVPESESYNSLYITSCQIPKCIDGDSFFADESVTVITGCQHISKAVDANNVRKSIRRNNKNFASLKCSTCQSDFSPDVDEKNLLLCLKCGSCNCMKDALTHYRSPRSDQHNLAAKLSDWTVWCFTCEIEIPLDSSGKLKEGISSVKKEFSKASQIAQYKQVVAKAEPVVAETSSTSTMEPAACCSRSSEGSTRSSDESTQSSEIYSRNSELSPRINEVSSSLSVTIGHKSASVLPSARGLTNLGNTCFFNSVLQCLAQTPFLIEILLEISEPGQKAVLPIDDNTQLTMDLENWGKVTEALAITLRQLTEVSGNAFNPITLLNHLREKYRQFKGYNQHDAHELLRQLLDSVKTEDIRRYQIHILRYFGVSKMNPAEVDEKKRAKAKELNQKLTELVNVRPDPVFKGTLVSTHQCMKCHHQSSVVESFLDLSLPVSFSKSQNIIARKSPDFTERPKSKHQKKKEKKAARKVNKLARHKKRMKDGSSKFQDNTVIQIEMKYIHKSGYSSSKAISPELVENHLSHEKDDKEILAEALSEIDSPSPISIKEVSDSDTSKSVKSEIIGSIENDENSNSEDLNHVDGINGGSCDTSPIYTVESQYSSQSLAPDMRFQLVSSMPNNSLVDGISSTSSSDNGKDEDDEDYNAGDEIVDDEDVSDGENQVDDADMQENGFYPTLQPPSEYEDNSIQACLSEFTAREILSGSNSFKCDSCTERQNKITGEKKSVYQPITKQLLIKYPPPVLILHLKRFEVRSAFSFSPAALRKADKTITFPLILDIGSFCSVNCENLLIPNQKKILYSLYGVVEHSGSLNAGHYVAYVKVRKPVEKNSYRRLFLPKSTANEYEPLDIEDLEQKLSEHMSAEKQWYYISDSFARPIAEEEVLHKQAYLLFYERIL</sequence>
<evidence type="ECO:0000313" key="11">
    <source>
        <dbReference type="Proteomes" id="UP001367676"/>
    </source>
</evidence>
<name>A0AAN9T8K0_9HEMI</name>
<dbReference type="GO" id="GO:0016579">
    <property type="term" value="P:protein deubiquitination"/>
    <property type="evidence" value="ECO:0007669"/>
    <property type="project" value="InterPro"/>
</dbReference>
<dbReference type="Proteomes" id="UP001367676">
    <property type="component" value="Unassembled WGS sequence"/>
</dbReference>
<keyword evidence="2" id="KW-0479">Metal-binding</keyword>
<keyword evidence="11" id="KW-1185">Reference proteome</keyword>
<dbReference type="GO" id="GO:0005829">
    <property type="term" value="C:cytosol"/>
    <property type="evidence" value="ECO:0007669"/>
    <property type="project" value="TreeGrafter"/>
</dbReference>
<dbReference type="SUPFAM" id="SSF57850">
    <property type="entry name" value="RING/U-box"/>
    <property type="match status" value="1"/>
</dbReference>
<dbReference type="InterPro" id="IPR038765">
    <property type="entry name" value="Papain-like_cys_pep_sf"/>
</dbReference>
<protein>
    <recommendedName>
        <fullName evidence="6">Ubiquitin carboxyl-terminal hydrolase</fullName>
        <ecNumber evidence="6">3.4.19.12</ecNumber>
    </recommendedName>
</protein>
<evidence type="ECO:0000256" key="2">
    <source>
        <dbReference type="ARBA" id="ARBA00022723"/>
    </source>
</evidence>
<feature type="region of interest" description="Disordered" evidence="7">
    <location>
        <begin position="472"/>
        <end position="511"/>
    </location>
</feature>
<evidence type="ECO:0000256" key="6">
    <source>
        <dbReference type="RuleBase" id="RU366025"/>
    </source>
</evidence>
<dbReference type="PROSITE" id="PS50235">
    <property type="entry name" value="USP_3"/>
    <property type="match status" value="1"/>
</dbReference>
<dbReference type="AlphaFoldDB" id="A0AAN9T8K0"/>
<feature type="domain" description="UBP-type" evidence="9">
    <location>
        <begin position="64"/>
        <end position="180"/>
    </location>
</feature>
<dbReference type="Gene3D" id="3.90.70.10">
    <property type="entry name" value="Cysteine proteinases"/>
    <property type="match status" value="2"/>
</dbReference>
<dbReference type="GO" id="GO:0008270">
    <property type="term" value="F:zinc ion binding"/>
    <property type="evidence" value="ECO:0007669"/>
    <property type="project" value="UniProtKB-KW"/>
</dbReference>
<evidence type="ECO:0000256" key="4">
    <source>
        <dbReference type="ARBA" id="ARBA00022833"/>
    </source>
</evidence>
<comment type="similarity">
    <text evidence="1 6">Belongs to the peptidase C19 family.</text>
</comment>
<feature type="region of interest" description="Disordered" evidence="7">
    <location>
        <begin position="589"/>
        <end position="609"/>
    </location>
</feature>
<keyword evidence="3 5" id="KW-0863">Zinc-finger</keyword>
<keyword evidence="6" id="KW-0645">Protease</keyword>
<dbReference type="Pfam" id="PF02148">
    <property type="entry name" value="zf-UBP"/>
    <property type="match status" value="1"/>
</dbReference>
<feature type="region of interest" description="Disordered" evidence="7">
    <location>
        <begin position="647"/>
        <end position="704"/>
    </location>
</feature>
<dbReference type="EMBL" id="JBBCAQ010000036">
    <property type="protein sequence ID" value="KAK7576590.1"/>
    <property type="molecule type" value="Genomic_DNA"/>
</dbReference>
<comment type="caution">
    <text evidence="10">The sequence shown here is derived from an EMBL/GenBank/DDBJ whole genome shotgun (WGS) entry which is preliminary data.</text>
</comment>
<dbReference type="PROSITE" id="PS50271">
    <property type="entry name" value="ZF_UBP"/>
    <property type="match status" value="1"/>
</dbReference>
<organism evidence="10 11">
    <name type="scientific">Parthenolecanium corni</name>
    <dbReference type="NCBI Taxonomy" id="536013"/>
    <lineage>
        <taxon>Eukaryota</taxon>
        <taxon>Metazoa</taxon>
        <taxon>Ecdysozoa</taxon>
        <taxon>Arthropoda</taxon>
        <taxon>Hexapoda</taxon>
        <taxon>Insecta</taxon>
        <taxon>Pterygota</taxon>
        <taxon>Neoptera</taxon>
        <taxon>Paraneoptera</taxon>
        <taxon>Hemiptera</taxon>
        <taxon>Sternorrhyncha</taxon>
        <taxon>Coccoidea</taxon>
        <taxon>Coccidae</taxon>
        <taxon>Parthenolecanium</taxon>
    </lineage>
</organism>
<reference evidence="10 11" key="1">
    <citation type="submission" date="2024-03" db="EMBL/GenBank/DDBJ databases">
        <title>Adaptation during the transition from Ophiocordyceps entomopathogen to insect associate is accompanied by gene loss and intensified selection.</title>
        <authorList>
            <person name="Ward C.M."/>
            <person name="Onetto C.A."/>
            <person name="Borneman A.R."/>
        </authorList>
    </citation>
    <scope>NUCLEOTIDE SEQUENCE [LARGE SCALE GENOMIC DNA]</scope>
    <source>
        <strain evidence="10">AWRI1</strain>
        <tissue evidence="10">Single Adult Female</tissue>
    </source>
</reference>
<dbReference type="PROSITE" id="PS00973">
    <property type="entry name" value="USP_2"/>
    <property type="match status" value="1"/>
</dbReference>
<evidence type="ECO:0000256" key="5">
    <source>
        <dbReference type="PROSITE-ProRule" id="PRU00502"/>
    </source>
</evidence>
<evidence type="ECO:0000259" key="9">
    <source>
        <dbReference type="PROSITE" id="PS50271"/>
    </source>
</evidence>
<evidence type="ECO:0000313" key="10">
    <source>
        <dbReference type="EMBL" id="KAK7576590.1"/>
    </source>
</evidence>
<dbReference type="SUPFAM" id="SSF54001">
    <property type="entry name" value="Cysteine proteinases"/>
    <property type="match status" value="1"/>
</dbReference>
<feature type="compositionally biased region" description="Basic residues" evidence="7">
    <location>
        <begin position="481"/>
        <end position="506"/>
    </location>
</feature>
<dbReference type="Gene3D" id="3.30.40.10">
    <property type="entry name" value="Zinc/RING finger domain, C3HC4 (zinc finger)"/>
    <property type="match status" value="1"/>
</dbReference>
<dbReference type="InterPro" id="IPR018200">
    <property type="entry name" value="USP_CS"/>
</dbReference>
<keyword evidence="6" id="KW-0833">Ubl conjugation pathway</keyword>